<proteinExistence type="predicted"/>
<name>A0A0M0KDG4_9EUKA</name>
<evidence type="ECO:0000313" key="2">
    <source>
        <dbReference type="EMBL" id="KOO36622.1"/>
    </source>
</evidence>
<gene>
    <name evidence="2" type="ORF">Ctob_012439</name>
</gene>
<dbReference type="AlphaFoldDB" id="A0A0M0KDG4"/>
<feature type="region of interest" description="Disordered" evidence="1">
    <location>
        <begin position="165"/>
        <end position="184"/>
    </location>
</feature>
<sequence length="184" mass="20487">MSAPRYYTGTFCTGHVPMVGSTAIQFEENAKKEFVEEYKKCHNMKRKKGPGLGYVYDFTAQPQRPSPAVPVAGCALARLTTGMFPERQAPTSSKAIGSWWTDPVFQEMKNHASTKGKGKPPDCLRGPLRSTTSEIGSYWHDPELDERDPYMDKLRAENGAKRVLPVESNSSFALEDLPTADRLL</sequence>
<evidence type="ECO:0000256" key="1">
    <source>
        <dbReference type="SAM" id="MobiDB-lite"/>
    </source>
</evidence>
<evidence type="ECO:0000313" key="3">
    <source>
        <dbReference type="Proteomes" id="UP000037460"/>
    </source>
</evidence>
<dbReference type="EMBL" id="JWZX01000609">
    <property type="protein sequence ID" value="KOO36622.1"/>
    <property type="molecule type" value="Genomic_DNA"/>
</dbReference>
<accession>A0A0M0KDG4</accession>
<dbReference type="Proteomes" id="UP000037460">
    <property type="component" value="Unassembled WGS sequence"/>
</dbReference>
<organism evidence="2 3">
    <name type="scientific">Chrysochromulina tobinii</name>
    <dbReference type="NCBI Taxonomy" id="1460289"/>
    <lineage>
        <taxon>Eukaryota</taxon>
        <taxon>Haptista</taxon>
        <taxon>Haptophyta</taxon>
        <taxon>Prymnesiophyceae</taxon>
        <taxon>Prymnesiales</taxon>
        <taxon>Chrysochromulinaceae</taxon>
        <taxon>Chrysochromulina</taxon>
    </lineage>
</organism>
<keyword evidence="3" id="KW-1185">Reference proteome</keyword>
<protein>
    <submittedName>
        <fullName evidence="2">Uncharacterized protein</fullName>
    </submittedName>
</protein>
<reference evidence="3" key="1">
    <citation type="journal article" date="2015" name="PLoS Genet.">
        <title>Genome Sequence and Transcriptome Analyses of Chrysochromulina tobin: Metabolic Tools for Enhanced Algal Fitness in the Prominent Order Prymnesiales (Haptophyceae).</title>
        <authorList>
            <person name="Hovde B.T."/>
            <person name="Deodato C.R."/>
            <person name="Hunsperger H.M."/>
            <person name="Ryken S.A."/>
            <person name="Yost W."/>
            <person name="Jha R.K."/>
            <person name="Patterson J."/>
            <person name="Monnat R.J. Jr."/>
            <person name="Barlow S.B."/>
            <person name="Starkenburg S.R."/>
            <person name="Cattolico R.A."/>
        </authorList>
    </citation>
    <scope>NUCLEOTIDE SEQUENCE</scope>
    <source>
        <strain evidence="3">CCMP291</strain>
    </source>
</reference>
<comment type="caution">
    <text evidence="2">The sequence shown here is derived from an EMBL/GenBank/DDBJ whole genome shotgun (WGS) entry which is preliminary data.</text>
</comment>